<evidence type="ECO:0000313" key="17">
    <source>
        <dbReference type="Proteomes" id="UP000199758"/>
    </source>
</evidence>
<keyword evidence="2 12" id="KW-0813">Transport</keyword>
<dbReference type="EMBL" id="FQWZ01000001">
    <property type="protein sequence ID" value="SHG48626.1"/>
    <property type="molecule type" value="Genomic_DNA"/>
</dbReference>
<feature type="domain" description="Secretin/TonB short N-terminal" evidence="15">
    <location>
        <begin position="1"/>
        <end position="52"/>
    </location>
</feature>
<keyword evidence="7" id="KW-0408">Iron</keyword>
<keyword evidence="17" id="KW-1185">Reference proteome</keyword>
<organism evidence="16 17">
    <name type="scientific">Hydrocarboniphaga daqingensis</name>
    <dbReference type="NCBI Taxonomy" id="490188"/>
    <lineage>
        <taxon>Bacteria</taxon>
        <taxon>Pseudomonadati</taxon>
        <taxon>Pseudomonadota</taxon>
        <taxon>Gammaproteobacteria</taxon>
        <taxon>Nevskiales</taxon>
        <taxon>Nevskiaceae</taxon>
        <taxon>Hydrocarboniphaga</taxon>
    </lineage>
</organism>
<keyword evidence="10 12" id="KW-0472">Membrane</keyword>
<dbReference type="Pfam" id="PF00593">
    <property type="entry name" value="TonB_dep_Rec_b-barrel"/>
    <property type="match status" value="1"/>
</dbReference>
<dbReference type="Proteomes" id="UP000199758">
    <property type="component" value="Unassembled WGS sequence"/>
</dbReference>
<keyword evidence="3 12" id="KW-1134">Transmembrane beta strand</keyword>
<feature type="region of interest" description="Disordered" evidence="14">
    <location>
        <begin position="385"/>
        <end position="414"/>
    </location>
</feature>
<evidence type="ECO:0000256" key="8">
    <source>
        <dbReference type="ARBA" id="ARBA00023065"/>
    </source>
</evidence>
<dbReference type="PANTHER" id="PTHR32552">
    <property type="entry name" value="FERRICHROME IRON RECEPTOR-RELATED"/>
    <property type="match status" value="1"/>
</dbReference>
<evidence type="ECO:0000256" key="4">
    <source>
        <dbReference type="ARBA" id="ARBA00022496"/>
    </source>
</evidence>
<keyword evidence="6" id="KW-0732">Signal</keyword>
<evidence type="ECO:0000256" key="13">
    <source>
        <dbReference type="RuleBase" id="RU003357"/>
    </source>
</evidence>
<comment type="similarity">
    <text evidence="12 13">Belongs to the TonB-dependent receptor family.</text>
</comment>
<evidence type="ECO:0000256" key="12">
    <source>
        <dbReference type="PROSITE-ProRule" id="PRU01360"/>
    </source>
</evidence>
<sequence>MQIVAPAASVASRPAPALRGLYSLQQALDRLLGDAALQYRLIGDGTLVLSPRDTPSLRSMPPVLARDRCEGAACGEPPAASDVPVQLQTISVFGAGEVRAANALLEPRFSNQVSGFAPQSFLNLLPGVDTQTTDPYGLYEFGTSVRIRGFAADQLAITLDGVPLEETADTRDDTPPNRYIDSENLERLQVAQGSADVDTPSFHALGGSLRYRSSDPLGVWHHNSSVSVGSDQARRVFARVDSAPLWSDGPIAMLSGSRLHAVQAQNPLATMSSHRAQFKAVQAFDTGRVTFGWLYGDRDDHDVGSYNFDGSANLVYAQRLSGDPARDARYYDYWRNGRTDHLLTLGTEWQLAPDTSLQLQPYIEFKRGYGVAGVTPEAASTAYGQALAGNPDRRDVQPPDDDRPSGRRESLSGERRGLTLNLQKGFGARHQLSLGGWLQHYDFSQRRPLYRMGADGQLYDDQPAVTLFYDRHVETQVYQLYAKDSIRLIDNLLTLQIGSKSLYVDRVASGYLNNAAFNAEQQQQRSKTDRDYLQPQIGLTWTIAAGREVFANYAENFSATPRLAFVSSSFNDHLKPETSSNIDLGLRITSDRTAVTLSMYHIDYRDRVLGLQLTDPDLVGVDTYDNVGAIRTLGMEAALYWNPMPRWRIGSTLSLNQSRFDTDYQSSDQQRGVYRVDSAGRNVPATPSRMMTVDLSWRHATTFAGADFKYTGPRYGDTLNQERVGGYALVNLNAGHSIDSRFGPRLSVQANLYNLLDRPYFGTIVPGEDRAVYNIGIGRSVYLMLGLSY</sequence>
<keyword evidence="11 12" id="KW-0998">Cell outer membrane</keyword>
<dbReference type="SUPFAM" id="SSF56935">
    <property type="entry name" value="Porins"/>
    <property type="match status" value="1"/>
</dbReference>
<evidence type="ECO:0000256" key="10">
    <source>
        <dbReference type="ARBA" id="ARBA00023136"/>
    </source>
</evidence>
<keyword evidence="4" id="KW-0410">Iron transport</keyword>
<dbReference type="PANTHER" id="PTHR32552:SF89">
    <property type="entry name" value="CATECHOLATE SIDEROPHORE RECEPTOR FIU"/>
    <property type="match status" value="1"/>
</dbReference>
<accession>A0A1M5K757</accession>
<evidence type="ECO:0000256" key="9">
    <source>
        <dbReference type="ARBA" id="ARBA00023077"/>
    </source>
</evidence>
<dbReference type="STRING" id="490188.SAMN04488068_0396"/>
<dbReference type="PROSITE" id="PS52016">
    <property type="entry name" value="TONB_DEPENDENT_REC_3"/>
    <property type="match status" value="1"/>
</dbReference>
<evidence type="ECO:0000256" key="14">
    <source>
        <dbReference type="SAM" id="MobiDB-lite"/>
    </source>
</evidence>
<feature type="compositionally biased region" description="Basic and acidic residues" evidence="14">
    <location>
        <begin position="391"/>
        <end position="414"/>
    </location>
</feature>
<evidence type="ECO:0000256" key="1">
    <source>
        <dbReference type="ARBA" id="ARBA00004571"/>
    </source>
</evidence>
<keyword evidence="8" id="KW-0406">Ion transport</keyword>
<dbReference type="InterPro" id="IPR039426">
    <property type="entry name" value="TonB-dep_rcpt-like"/>
</dbReference>
<evidence type="ECO:0000256" key="5">
    <source>
        <dbReference type="ARBA" id="ARBA00022692"/>
    </source>
</evidence>
<proteinExistence type="inferred from homology"/>
<evidence type="ECO:0000256" key="11">
    <source>
        <dbReference type="ARBA" id="ARBA00023237"/>
    </source>
</evidence>
<dbReference type="InterPro" id="IPR037066">
    <property type="entry name" value="Plug_dom_sf"/>
</dbReference>
<reference evidence="16 17" key="1">
    <citation type="submission" date="2016-11" db="EMBL/GenBank/DDBJ databases">
        <authorList>
            <person name="Jaros S."/>
            <person name="Januszkiewicz K."/>
            <person name="Wedrychowicz H."/>
        </authorList>
    </citation>
    <scope>NUCLEOTIDE SEQUENCE [LARGE SCALE GENOMIC DNA]</scope>
    <source>
        <strain evidence="16 17">CGMCC 1.7049</strain>
    </source>
</reference>
<dbReference type="GO" id="GO:0015344">
    <property type="term" value="F:siderophore uptake transmembrane transporter activity"/>
    <property type="evidence" value="ECO:0007669"/>
    <property type="project" value="TreeGrafter"/>
</dbReference>
<dbReference type="InterPro" id="IPR012910">
    <property type="entry name" value="Plug_dom"/>
</dbReference>
<dbReference type="Gene3D" id="3.55.50.30">
    <property type="match status" value="1"/>
</dbReference>
<dbReference type="Gene3D" id="2.40.170.20">
    <property type="entry name" value="TonB-dependent receptor, beta-barrel domain"/>
    <property type="match status" value="1"/>
</dbReference>
<evidence type="ECO:0000256" key="7">
    <source>
        <dbReference type="ARBA" id="ARBA00023004"/>
    </source>
</evidence>
<evidence type="ECO:0000256" key="6">
    <source>
        <dbReference type="ARBA" id="ARBA00022729"/>
    </source>
</evidence>
<evidence type="ECO:0000313" key="16">
    <source>
        <dbReference type="EMBL" id="SHG48626.1"/>
    </source>
</evidence>
<keyword evidence="5 12" id="KW-0812">Transmembrane</keyword>
<evidence type="ECO:0000256" key="2">
    <source>
        <dbReference type="ARBA" id="ARBA00022448"/>
    </source>
</evidence>
<evidence type="ECO:0000256" key="3">
    <source>
        <dbReference type="ARBA" id="ARBA00022452"/>
    </source>
</evidence>
<dbReference type="SMART" id="SM00965">
    <property type="entry name" value="STN"/>
    <property type="match status" value="1"/>
</dbReference>
<comment type="subcellular location">
    <subcellularLocation>
        <location evidence="1 12">Cell outer membrane</location>
        <topology evidence="1 12">Multi-pass membrane protein</topology>
    </subcellularLocation>
</comment>
<dbReference type="InterPro" id="IPR000531">
    <property type="entry name" value="Beta-barrel_TonB"/>
</dbReference>
<gene>
    <name evidence="16" type="ORF">SAMN04488068_0396</name>
</gene>
<keyword evidence="9 13" id="KW-0798">TonB box</keyword>
<dbReference type="InterPro" id="IPR011662">
    <property type="entry name" value="Secretin/TonB_short_N"/>
</dbReference>
<dbReference type="AlphaFoldDB" id="A0A1M5K757"/>
<evidence type="ECO:0000259" key="15">
    <source>
        <dbReference type="SMART" id="SM00965"/>
    </source>
</evidence>
<dbReference type="Gene3D" id="2.170.130.10">
    <property type="entry name" value="TonB-dependent receptor, plug domain"/>
    <property type="match status" value="1"/>
</dbReference>
<dbReference type="InterPro" id="IPR036942">
    <property type="entry name" value="Beta-barrel_TonB_sf"/>
</dbReference>
<name>A0A1M5K757_9GAMM</name>
<protein>
    <submittedName>
        <fullName evidence="16">Iron complex outermembrane recepter protein</fullName>
    </submittedName>
</protein>
<dbReference type="GO" id="GO:0009279">
    <property type="term" value="C:cell outer membrane"/>
    <property type="evidence" value="ECO:0007669"/>
    <property type="project" value="UniProtKB-SubCell"/>
</dbReference>
<dbReference type="Pfam" id="PF07715">
    <property type="entry name" value="Plug"/>
    <property type="match status" value="1"/>
</dbReference>